<dbReference type="eggNOG" id="COG1314">
    <property type="taxonomic scope" value="Bacteria"/>
</dbReference>
<evidence type="ECO:0000256" key="4">
    <source>
        <dbReference type="ARBA" id="ARBA00022475"/>
    </source>
</evidence>
<evidence type="ECO:0000256" key="2">
    <source>
        <dbReference type="ARBA" id="ARBA00008445"/>
    </source>
</evidence>
<dbReference type="Pfam" id="PF03840">
    <property type="entry name" value="SecG"/>
    <property type="match status" value="1"/>
</dbReference>
<comment type="function">
    <text evidence="10">Involved in protein export. Participates in an early event of protein translocation.</text>
</comment>
<proteinExistence type="inferred from homology"/>
<dbReference type="RefSeq" id="WP_020888254.1">
    <property type="nucleotide sequence ID" value="NZ_ATHI01000032.1"/>
</dbReference>
<dbReference type="InterPro" id="IPR004692">
    <property type="entry name" value="SecG"/>
</dbReference>
<dbReference type="AlphaFoldDB" id="S7UDX7"/>
<comment type="caution">
    <text evidence="11">The sequence shown here is derived from an EMBL/GenBank/DDBJ whole genome shotgun (WGS) entry which is preliminary data.</text>
</comment>
<keyword evidence="9 10" id="KW-0472">Membrane</keyword>
<evidence type="ECO:0000256" key="1">
    <source>
        <dbReference type="ARBA" id="ARBA00004651"/>
    </source>
</evidence>
<evidence type="ECO:0000313" key="12">
    <source>
        <dbReference type="Proteomes" id="UP000014975"/>
    </source>
</evidence>
<dbReference type="GO" id="GO:0065002">
    <property type="term" value="P:intracellular protein transmembrane transport"/>
    <property type="evidence" value="ECO:0007669"/>
    <property type="project" value="TreeGrafter"/>
</dbReference>
<protein>
    <recommendedName>
        <fullName evidence="10">Protein-export membrane protein SecG</fullName>
    </recommendedName>
</protein>
<keyword evidence="5 10" id="KW-0812">Transmembrane</keyword>
<accession>S7UDX7</accession>
<dbReference type="GO" id="GO:0015450">
    <property type="term" value="F:protein-transporting ATPase activity"/>
    <property type="evidence" value="ECO:0007669"/>
    <property type="project" value="UniProtKB-UniRule"/>
</dbReference>
<dbReference type="GO" id="GO:0005886">
    <property type="term" value="C:plasma membrane"/>
    <property type="evidence" value="ECO:0007669"/>
    <property type="project" value="UniProtKB-SubCell"/>
</dbReference>
<evidence type="ECO:0000256" key="8">
    <source>
        <dbReference type="ARBA" id="ARBA00023010"/>
    </source>
</evidence>
<dbReference type="NCBIfam" id="TIGR00810">
    <property type="entry name" value="secG"/>
    <property type="match status" value="1"/>
</dbReference>
<dbReference type="PRINTS" id="PR01651">
    <property type="entry name" value="SECGEXPORT"/>
</dbReference>
<evidence type="ECO:0000256" key="7">
    <source>
        <dbReference type="ARBA" id="ARBA00022989"/>
    </source>
</evidence>
<dbReference type="Proteomes" id="UP000014975">
    <property type="component" value="Unassembled WGS sequence"/>
</dbReference>
<dbReference type="EMBL" id="ATHI01000032">
    <property type="protein sequence ID" value="EPR30418.1"/>
    <property type="molecule type" value="Genomic_DNA"/>
</dbReference>
<name>S7UDX7_9BACT</name>
<sequence length="115" mass="11691">MSGIVLTIHIIACIVLVGLVLLQSGKEGMGVIFGGGSSSVFGSSGAGGVLVKATAVLAVLFLLTSLTYNKLTGVKAVTRDSIMMSVPAPEPKVPEAAKPEVIFEEPAPAKPQGEQ</sequence>
<evidence type="ECO:0000313" key="11">
    <source>
        <dbReference type="EMBL" id="EPR30418.1"/>
    </source>
</evidence>
<organism evidence="11 12">
    <name type="scientific">Alkalidesulfovibrio alkalitolerans DSM 16529</name>
    <dbReference type="NCBI Taxonomy" id="1121439"/>
    <lineage>
        <taxon>Bacteria</taxon>
        <taxon>Pseudomonadati</taxon>
        <taxon>Thermodesulfobacteriota</taxon>
        <taxon>Desulfovibrionia</taxon>
        <taxon>Desulfovibrionales</taxon>
        <taxon>Desulfovibrionaceae</taxon>
        <taxon>Alkalidesulfovibrio</taxon>
    </lineage>
</organism>
<dbReference type="GO" id="GO:0009306">
    <property type="term" value="P:protein secretion"/>
    <property type="evidence" value="ECO:0007669"/>
    <property type="project" value="UniProtKB-UniRule"/>
</dbReference>
<evidence type="ECO:0000256" key="3">
    <source>
        <dbReference type="ARBA" id="ARBA00022448"/>
    </source>
</evidence>
<evidence type="ECO:0000256" key="9">
    <source>
        <dbReference type="ARBA" id="ARBA00023136"/>
    </source>
</evidence>
<keyword evidence="4 10" id="KW-1003">Cell membrane</keyword>
<keyword evidence="6 10" id="KW-0653">Protein transport</keyword>
<reference evidence="11 12" key="1">
    <citation type="journal article" date="2013" name="Genome Announc.">
        <title>Draft genome sequences for three mercury-methylating, sulfate-reducing bacteria.</title>
        <authorList>
            <person name="Brown S.D."/>
            <person name="Hurt R.A.Jr."/>
            <person name="Gilmour C.C."/>
            <person name="Elias D.A."/>
        </authorList>
    </citation>
    <scope>NUCLEOTIDE SEQUENCE [LARGE SCALE GENOMIC DNA]</scope>
    <source>
        <strain evidence="11 12">DSM 16529</strain>
    </source>
</reference>
<dbReference type="PANTHER" id="PTHR34182:SF1">
    <property type="entry name" value="PROTEIN-EXPORT MEMBRANE PROTEIN SECG"/>
    <property type="match status" value="1"/>
</dbReference>
<keyword evidence="7 10" id="KW-1133">Transmembrane helix</keyword>
<comment type="similarity">
    <text evidence="2 10">Belongs to the SecG family.</text>
</comment>
<dbReference type="PATRIC" id="fig|1121439.3.peg.2945"/>
<dbReference type="PANTHER" id="PTHR34182">
    <property type="entry name" value="PROTEIN-EXPORT MEMBRANE PROTEIN SECG"/>
    <property type="match status" value="1"/>
</dbReference>
<evidence type="ECO:0000256" key="6">
    <source>
        <dbReference type="ARBA" id="ARBA00022927"/>
    </source>
</evidence>
<comment type="subcellular location">
    <subcellularLocation>
        <location evidence="1 10">Cell membrane</location>
        <topology evidence="1 10">Multi-pass membrane protein</topology>
    </subcellularLocation>
</comment>
<comment type="caution">
    <text evidence="10">Lacks conserved residue(s) required for the propagation of feature annotation.</text>
</comment>
<keyword evidence="8 10" id="KW-0811">Translocation</keyword>
<gene>
    <name evidence="11" type="ORF">dsat_1558</name>
</gene>
<keyword evidence="12" id="KW-1185">Reference proteome</keyword>
<dbReference type="GO" id="GO:0043952">
    <property type="term" value="P:protein transport by the Sec complex"/>
    <property type="evidence" value="ECO:0007669"/>
    <property type="project" value="TreeGrafter"/>
</dbReference>
<feature type="transmembrane region" description="Helical" evidence="10">
    <location>
        <begin position="46"/>
        <end position="66"/>
    </location>
</feature>
<evidence type="ECO:0000256" key="10">
    <source>
        <dbReference type="RuleBase" id="RU365087"/>
    </source>
</evidence>
<keyword evidence="3 10" id="KW-0813">Transport</keyword>
<dbReference type="STRING" id="1121439.dsat_1558"/>
<evidence type="ECO:0000256" key="5">
    <source>
        <dbReference type="ARBA" id="ARBA00022692"/>
    </source>
</evidence>